<accession>A0ABY6G2F1</accession>
<dbReference type="InterPro" id="IPR029062">
    <property type="entry name" value="Class_I_gatase-like"/>
</dbReference>
<keyword evidence="3" id="KW-1185">Reference proteome</keyword>
<sequence length="235" mass="25757">MTSSPEARPRVLVLAGRGRYEDPWHDHAATSHLLARLFETHGLEATVASLFPSTAELIAARTHDLLVVNGGTGRVDPEFDGTDEDWQPFHRALHDHVFSGAPLLAHHQGINAFLDDPAWPRIIGGRWVRGTTYHPPRSPALFRVVPGAHPLTEGLADIPVDDERYTLLAPEDGVVVTTTQLEAGVEHPTSWVNTAGGVRTVYDSLGHDARAFESPERVALLLHEVNWLLGRPLDA</sequence>
<name>A0ABY6G2F1_9MICO</name>
<gene>
    <name evidence="2" type="ORF">BRM3_02330</name>
</gene>
<dbReference type="Pfam" id="PF06283">
    <property type="entry name" value="ThuA"/>
    <property type="match status" value="1"/>
</dbReference>
<protein>
    <submittedName>
        <fullName evidence="2">ThuA domain-containing protein</fullName>
    </submittedName>
</protein>
<evidence type="ECO:0000313" key="3">
    <source>
        <dbReference type="Proteomes" id="UP001164305"/>
    </source>
</evidence>
<dbReference type="EMBL" id="CP107020">
    <property type="protein sequence ID" value="UYG17292.1"/>
    <property type="molecule type" value="Genomic_DNA"/>
</dbReference>
<dbReference type="Proteomes" id="UP001164305">
    <property type="component" value="Chromosome"/>
</dbReference>
<evidence type="ECO:0000313" key="2">
    <source>
        <dbReference type="EMBL" id="UYG17292.1"/>
    </source>
</evidence>
<dbReference type="SUPFAM" id="SSF52317">
    <property type="entry name" value="Class I glutamine amidotransferase-like"/>
    <property type="match status" value="1"/>
</dbReference>
<evidence type="ECO:0000259" key="1">
    <source>
        <dbReference type="Pfam" id="PF06283"/>
    </source>
</evidence>
<dbReference type="Gene3D" id="3.40.50.880">
    <property type="match status" value="1"/>
</dbReference>
<proteinExistence type="predicted"/>
<feature type="domain" description="ThuA-like" evidence="1">
    <location>
        <begin position="10"/>
        <end position="227"/>
    </location>
</feature>
<organism evidence="2 3">
    <name type="scientific">Brachybacterium huguangmaarense</name>
    <dbReference type="NCBI Taxonomy" id="1652028"/>
    <lineage>
        <taxon>Bacteria</taxon>
        <taxon>Bacillati</taxon>
        <taxon>Actinomycetota</taxon>
        <taxon>Actinomycetes</taxon>
        <taxon>Micrococcales</taxon>
        <taxon>Dermabacteraceae</taxon>
        <taxon>Brachybacterium</taxon>
    </lineage>
</organism>
<reference evidence="2" key="1">
    <citation type="submission" date="2022-10" db="EMBL/GenBank/DDBJ databases">
        <title>Whole-Genome Sequencing of Brachybacterium huguangmaarense BRM-3, Isolated from Betula schmidtii.</title>
        <authorList>
            <person name="Haam D."/>
        </authorList>
    </citation>
    <scope>NUCLEOTIDE SEQUENCE</scope>
    <source>
        <strain evidence="2">BRM-3</strain>
    </source>
</reference>
<dbReference type="InterPro" id="IPR029010">
    <property type="entry name" value="ThuA-like"/>
</dbReference>
<dbReference type="RefSeq" id="WP_263594501.1">
    <property type="nucleotide sequence ID" value="NZ_CP107020.1"/>
</dbReference>